<keyword evidence="1" id="KW-0812">Transmembrane</keyword>
<name>A0ABW4ZJW9_9SPHI</name>
<dbReference type="EMBL" id="JBHUHZ010000001">
    <property type="protein sequence ID" value="MFD2161964.1"/>
    <property type="molecule type" value="Genomic_DNA"/>
</dbReference>
<keyword evidence="1" id="KW-0472">Membrane</keyword>
<keyword evidence="1" id="KW-1133">Transmembrane helix</keyword>
<evidence type="ECO:0000256" key="1">
    <source>
        <dbReference type="SAM" id="Phobius"/>
    </source>
</evidence>
<reference evidence="3" key="1">
    <citation type="journal article" date="2019" name="Int. J. Syst. Evol. Microbiol.">
        <title>The Global Catalogue of Microorganisms (GCM) 10K type strain sequencing project: providing services to taxonomists for standard genome sequencing and annotation.</title>
        <authorList>
            <consortium name="The Broad Institute Genomics Platform"/>
            <consortium name="The Broad Institute Genome Sequencing Center for Infectious Disease"/>
            <person name="Wu L."/>
            <person name="Ma J."/>
        </authorList>
    </citation>
    <scope>NUCLEOTIDE SEQUENCE [LARGE SCALE GENOMIC DNA]</scope>
    <source>
        <strain evidence="3">KCTC 42217</strain>
    </source>
</reference>
<protein>
    <submittedName>
        <fullName evidence="2">DCC1-like thiol-disulfide oxidoreductase family protein</fullName>
    </submittedName>
</protein>
<feature type="transmembrane region" description="Helical" evidence="1">
    <location>
        <begin position="136"/>
        <end position="161"/>
    </location>
</feature>
<dbReference type="Pfam" id="PF04134">
    <property type="entry name" value="DCC1-like"/>
    <property type="match status" value="1"/>
</dbReference>
<feature type="transmembrane region" description="Helical" evidence="1">
    <location>
        <begin position="252"/>
        <end position="272"/>
    </location>
</feature>
<organism evidence="2 3">
    <name type="scientific">Paradesertivirga mongoliensis</name>
    <dbReference type="NCBI Taxonomy" id="2100740"/>
    <lineage>
        <taxon>Bacteria</taxon>
        <taxon>Pseudomonadati</taxon>
        <taxon>Bacteroidota</taxon>
        <taxon>Sphingobacteriia</taxon>
        <taxon>Sphingobacteriales</taxon>
        <taxon>Sphingobacteriaceae</taxon>
        <taxon>Paradesertivirga</taxon>
    </lineage>
</organism>
<keyword evidence="3" id="KW-1185">Reference proteome</keyword>
<dbReference type="RefSeq" id="WP_255898207.1">
    <property type="nucleotide sequence ID" value="NZ_JAFMZO010000001.1"/>
</dbReference>
<evidence type="ECO:0000313" key="2">
    <source>
        <dbReference type="EMBL" id="MFD2161964.1"/>
    </source>
</evidence>
<accession>A0ABW4ZJW9</accession>
<sequence>MKALKNHLILFDAECPMCRMYTQAFVESGMLDNDGRTAYQELPAQACPMLDRQRAVNEIALVNQETGEVTYGVESLFKVFAASFPVLKPLFLFRPFVWLMSKLYAFIAFNRRVIIPAPVAANSFELQPTFKLNYRLAYLFATWLLTAIVLSAYASLMTGLLPEGSVYREYLICGGQIFFQGAIISIIHKSKRWDYLGNMMTISFGGALLLLPVLLLAQWFNLHPLFCAIWFMAVAGLMLLEHIRRTKLLELGWMLTTSWVLYRILVLLFILLTN</sequence>
<feature type="transmembrane region" description="Helical" evidence="1">
    <location>
        <begin position="222"/>
        <end position="240"/>
    </location>
</feature>
<gene>
    <name evidence="2" type="ORF">ACFSJU_06135</name>
</gene>
<feature type="transmembrane region" description="Helical" evidence="1">
    <location>
        <begin position="167"/>
        <end position="188"/>
    </location>
</feature>
<evidence type="ECO:0000313" key="3">
    <source>
        <dbReference type="Proteomes" id="UP001597387"/>
    </source>
</evidence>
<feature type="transmembrane region" description="Helical" evidence="1">
    <location>
        <begin position="195"/>
        <end position="216"/>
    </location>
</feature>
<dbReference type="InterPro" id="IPR007263">
    <property type="entry name" value="DCC1-like"/>
</dbReference>
<comment type="caution">
    <text evidence="2">The sequence shown here is derived from an EMBL/GenBank/DDBJ whole genome shotgun (WGS) entry which is preliminary data.</text>
</comment>
<dbReference type="Proteomes" id="UP001597387">
    <property type="component" value="Unassembled WGS sequence"/>
</dbReference>
<proteinExistence type="predicted"/>